<organism evidence="1 2">
    <name type="scientific">Brassica cretica</name>
    <name type="common">Mustard</name>
    <dbReference type="NCBI Taxonomy" id="69181"/>
    <lineage>
        <taxon>Eukaryota</taxon>
        <taxon>Viridiplantae</taxon>
        <taxon>Streptophyta</taxon>
        <taxon>Embryophyta</taxon>
        <taxon>Tracheophyta</taxon>
        <taxon>Spermatophyta</taxon>
        <taxon>Magnoliopsida</taxon>
        <taxon>eudicotyledons</taxon>
        <taxon>Gunneridae</taxon>
        <taxon>Pentapetalae</taxon>
        <taxon>rosids</taxon>
        <taxon>malvids</taxon>
        <taxon>Brassicales</taxon>
        <taxon>Brassicaceae</taxon>
        <taxon>Brassiceae</taxon>
        <taxon>Brassica</taxon>
    </lineage>
</organism>
<dbReference type="Proteomes" id="UP000266723">
    <property type="component" value="Unassembled WGS sequence"/>
</dbReference>
<keyword evidence="2" id="KW-1185">Reference proteome</keyword>
<reference evidence="1 2" key="1">
    <citation type="journal article" date="2020" name="BMC Genomics">
        <title>Intraspecific diversification of the crop wild relative Brassica cretica Lam. using demographic model selection.</title>
        <authorList>
            <person name="Kioukis A."/>
            <person name="Michalopoulou V.A."/>
            <person name="Briers L."/>
            <person name="Pirintsos S."/>
            <person name="Studholme D.J."/>
            <person name="Pavlidis P."/>
            <person name="Sarris P.F."/>
        </authorList>
    </citation>
    <scope>NUCLEOTIDE SEQUENCE [LARGE SCALE GENOMIC DNA]</scope>
    <source>
        <strain evidence="2">cv. PFS-1207/04</strain>
    </source>
</reference>
<accession>A0ABQ7BPL7</accession>
<sequence>MVISFSTYEVFLSDVDRQKEGVSIDAKAVVLIDAEVVVLIDAEVLASSTCGT</sequence>
<proteinExistence type="predicted"/>
<comment type="caution">
    <text evidence="1">The sequence shown here is derived from an EMBL/GenBank/DDBJ whole genome shotgun (WGS) entry which is preliminary data.</text>
</comment>
<evidence type="ECO:0000313" key="1">
    <source>
        <dbReference type="EMBL" id="KAF3534263.1"/>
    </source>
</evidence>
<gene>
    <name evidence="1" type="ORF">DY000_02040042</name>
</gene>
<evidence type="ECO:0000313" key="2">
    <source>
        <dbReference type="Proteomes" id="UP000266723"/>
    </source>
</evidence>
<dbReference type="EMBL" id="QGKV02001507">
    <property type="protein sequence ID" value="KAF3534263.1"/>
    <property type="molecule type" value="Genomic_DNA"/>
</dbReference>
<protein>
    <submittedName>
        <fullName evidence="1">Uncharacterized protein</fullName>
    </submittedName>
</protein>
<name>A0ABQ7BPL7_BRACR</name>